<gene>
    <name evidence="1" type="ORF">NIES4072_49060</name>
</gene>
<dbReference type="Proteomes" id="UP000245124">
    <property type="component" value="Unassembled WGS sequence"/>
</dbReference>
<accession>A0A2R5FR30</accession>
<reference evidence="1 2" key="1">
    <citation type="submission" date="2017-06" db="EMBL/GenBank/DDBJ databases">
        <title>Genome sequencing of cyanobaciteial culture collection at National Institute for Environmental Studies (NIES).</title>
        <authorList>
            <person name="Hirose Y."/>
            <person name="Shimura Y."/>
            <person name="Fujisawa T."/>
            <person name="Nakamura Y."/>
            <person name="Kawachi M."/>
        </authorList>
    </citation>
    <scope>NUCLEOTIDE SEQUENCE [LARGE SCALE GENOMIC DNA]</scope>
    <source>
        <strain evidence="1 2">NIES-4072</strain>
    </source>
</reference>
<dbReference type="EMBL" id="BDUD01000001">
    <property type="protein sequence ID" value="GBG21222.1"/>
    <property type="molecule type" value="Genomic_DNA"/>
</dbReference>
<name>A0A2R5FR30_NOSCO</name>
<proteinExistence type="predicted"/>
<evidence type="ECO:0000313" key="1">
    <source>
        <dbReference type="EMBL" id="GBG21222.1"/>
    </source>
</evidence>
<dbReference type="RefSeq" id="WP_181374123.1">
    <property type="nucleotide sequence ID" value="NZ_BDUD01000001.1"/>
</dbReference>
<dbReference type="AlphaFoldDB" id="A0A2R5FR30"/>
<sequence>MKLKVSKKPGDRVQSVGEKNLTSSFKKKNYSLLLVCGFWVLVSNSLAYPAFSINLTPKPSALAEKENVNGGVKSLCSEQNLETLTIQLLQDLPSYTNRASQRARRLSRSSDVYSYMLVAGRPEFTPLPLNLEEYSADASKSSASGVEQVFFTTLERQYIGKKAVELQEFHWLLLTKTKIGWRLVMMFSQIGSYSGQQPVSPPRDSSKGTVAQGVKTWLRDCQAGSVRQRRGKGAGGRG</sequence>
<evidence type="ECO:0000313" key="2">
    <source>
        <dbReference type="Proteomes" id="UP000245124"/>
    </source>
</evidence>
<comment type="caution">
    <text evidence="1">The sequence shown here is derived from an EMBL/GenBank/DDBJ whole genome shotgun (WGS) entry which is preliminary data.</text>
</comment>
<protein>
    <submittedName>
        <fullName evidence="1">Uncharacterized protein</fullName>
    </submittedName>
</protein>
<organism evidence="1 2">
    <name type="scientific">Nostoc commune NIES-4072</name>
    <dbReference type="NCBI Taxonomy" id="2005467"/>
    <lineage>
        <taxon>Bacteria</taxon>
        <taxon>Bacillati</taxon>
        <taxon>Cyanobacteriota</taxon>
        <taxon>Cyanophyceae</taxon>
        <taxon>Nostocales</taxon>
        <taxon>Nostocaceae</taxon>
        <taxon>Nostoc</taxon>
    </lineage>
</organism>
<keyword evidence="2" id="KW-1185">Reference proteome</keyword>